<dbReference type="GO" id="GO:0005737">
    <property type="term" value="C:cytoplasm"/>
    <property type="evidence" value="ECO:0007669"/>
    <property type="project" value="TreeGrafter"/>
</dbReference>
<dbReference type="Gene3D" id="2.60.40.1730">
    <property type="entry name" value="tricorn interacting facor f3 domain"/>
    <property type="match status" value="1"/>
</dbReference>
<dbReference type="InterPro" id="IPR045357">
    <property type="entry name" value="Aminopeptidase_N-like_N"/>
</dbReference>
<dbReference type="PANTHER" id="PTHR11533">
    <property type="entry name" value="PROTEASE M1 ZINC METALLOPROTEASE"/>
    <property type="match status" value="1"/>
</dbReference>
<keyword evidence="1" id="KW-0472">Membrane</keyword>
<dbReference type="SUPFAM" id="SSF63737">
    <property type="entry name" value="Leukotriene A4 hydrolase N-terminal domain"/>
    <property type="match status" value="1"/>
</dbReference>
<feature type="transmembrane region" description="Helical" evidence="1">
    <location>
        <begin position="43"/>
        <end position="63"/>
    </location>
</feature>
<dbReference type="GO" id="GO:0005615">
    <property type="term" value="C:extracellular space"/>
    <property type="evidence" value="ECO:0007669"/>
    <property type="project" value="TreeGrafter"/>
</dbReference>
<keyword evidence="1" id="KW-0812">Transmembrane</keyword>
<evidence type="ECO:0000313" key="3">
    <source>
        <dbReference type="EMBL" id="KAK3756342.1"/>
    </source>
</evidence>
<dbReference type="GO" id="GO:0070006">
    <property type="term" value="F:metalloaminopeptidase activity"/>
    <property type="evidence" value="ECO:0007669"/>
    <property type="project" value="TreeGrafter"/>
</dbReference>
<dbReference type="EMBL" id="JAWDGP010005524">
    <property type="protein sequence ID" value="KAK3756342.1"/>
    <property type="molecule type" value="Genomic_DNA"/>
</dbReference>
<keyword evidence="4" id="KW-1185">Reference proteome</keyword>
<dbReference type="InterPro" id="IPR050344">
    <property type="entry name" value="Peptidase_M1_aminopeptidases"/>
</dbReference>
<keyword evidence="1" id="KW-1133">Transmembrane helix</keyword>
<sequence>MASNFVRQGEIGKLRPCGYQSVRSNFIACDPNYTRCGKKTETMAVITVSFYVEISVIVVFIPLRPPGITDLPLKDLPQNLPRDLMPIKYDITLHPNLTSSTFKGSIEMHLRVINPTDMVIFHAKNLAVTISDTAVTSYRDTPTRDVGLSLPEAVGRELSDPFTVAGYNQSIGPELVYIKLSRKLPLGCVALVKLRYSGVINERAKGLFKVRYNAGDASRTVLLSRMYNGSARQVFPCLDEPNLQVSSYLNSVRK</sequence>
<dbReference type="PANTHER" id="PTHR11533:SF299">
    <property type="entry name" value="AMINOPEPTIDASE"/>
    <property type="match status" value="1"/>
</dbReference>
<feature type="domain" description="Aminopeptidase N-like N-terminal" evidence="2">
    <location>
        <begin position="86"/>
        <end position="244"/>
    </location>
</feature>
<comment type="caution">
    <text evidence="3">The sequence shown here is derived from an EMBL/GenBank/DDBJ whole genome shotgun (WGS) entry which is preliminary data.</text>
</comment>
<organism evidence="3 4">
    <name type="scientific">Elysia crispata</name>
    <name type="common">lettuce slug</name>
    <dbReference type="NCBI Taxonomy" id="231223"/>
    <lineage>
        <taxon>Eukaryota</taxon>
        <taxon>Metazoa</taxon>
        <taxon>Spiralia</taxon>
        <taxon>Lophotrochozoa</taxon>
        <taxon>Mollusca</taxon>
        <taxon>Gastropoda</taxon>
        <taxon>Heterobranchia</taxon>
        <taxon>Euthyneura</taxon>
        <taxon>Panpulmonata</taxon>
        <taxon>Sacoglossa</taxon>
        <taxon>Placobranchoidea</taxon>
        <taxon>Plakobranchidae</taxon>
        <taxon>Elysia</taxon>
    </lineage>
</organism>
<dbReference type="AlphaFoldDB" id="A0AAE0YU88"/>
<reference evidence="3" key="1">
    <citation type="journal article" date="2023" name="G3 (Bethesda)">
        <title>A reference genome for the long-term kleptoplast-retaining sea slug Elysia crispata morphotype clarki.</title>
        <authorList>
            <person name="Eastman K.E."/>
            <person name="Pendleton A.L."/>
            <person name="Shaikh M.A."/>
            <person name="Suttiyut T."/>
            <person name="Ogas R."/>
            <person name="Tomko P."/>
            <person name="Gavelis G."/>
            <person name="Widhalm J.R."/>
            <person name="Wisecaver J.H."/>
        </authorList>
    </citation>
    <scope>NUCLEOTIDE SEQUENCE</scope>
    <source>
        <strain evidence="3">ECLA1</strain>
    </source>
</reference>
<dbReference type="GO" id="GO:0016020">
    <property type="term" value="C:membrane"/>
    <property type="evidence" value="ECO:0007669"/>
    <property type="project" value="TreeGrafter"/>
</dbReference>
<evidence type="ECO:0000313" key="4">
    <source>
        <dbReference type="Proteomes" id="UP001283361"/>
    </source>
</evidence>
<dbReference type="Proteomes" id="UP001283361">
    <property type="component" value="Unassembled WGS sequence"/>
</dbReference>
<dbReference type="GO" id="GO:0043171">
    <property type="term" value="P:peptide catabolic process"/>
    <property type="evidence" value="ECO:0007669"/>
    <property type="project" value="TreeGrafter"/>
</dbReference>
<evidence type="ECO:0000256" key="1">
    <source>
        <dbReference type="SAM" id="Phobius"/>
    </source>
</evidence>
<name>A0AAE0YU88_9GAST</name>
<dbReference type="InterPro" id="IPR042097">
    <property type="entry name" value="Aminopeptidase_N-like_N_sf"/>
</dbReference>
<dbReference type="GO" id="GO:0042277">
    <property type="term" value="F:peptide binding"/>
    <property type="evidence" value="ECO:0007669"/>
    <property type="project" value="TreeGrafter"/>
</dbReference>
<protein>
    <recommendedName>
        <fullName evidence="2">Aminopeptidase N-like N-terminal domain-containing protein</fullName>
    </recommendedName>
</protein>
<dbReference type="Pfam" id="PF17900">
    <property type="entry name" value="Peptidase_M1_N"/>
    <property type="match status" value="1"/>
</dbReference>
<dbReference type="GO" id="GO:0006508">
    <property type="term" value="P:proteolysis"/>
    <property type="evidence" value="ECO:0007669"/>
    <property type="project" value="TreeGrafter"/>
</dbReference>
<gene>
    <name evidence="3" type="ORF">RRG08_038834</name>
</gene>
<accession>A0AAE0YU88</accession>
<dbReference type="GO" id="GO:0008270">
    <property type="term" value="F:zinc ion binding"/>
    <property type="evidence" value="ECO:0007669"/>
    <property type="project" value="TreeGrafter"/>
</dbReference>
<proteinExistence type="predicted"/>
<evidence type="ECO:0000259" key="2">
    <source>
        <dbReference type="Pfam" id="PF17900"/>
    </source>
</evidence>